<proteinExistence type="predicted"/>
<accession>A0A8S5PVN5</accession>
<reference evidence="1" key="1">
    <citation type="journal article" date="2021" name="Proc. Natl. Acad. Sci. U.S.A.">
        <title>A Catalog of Tens of Thousands of Viruses from Human Metagenomes Reveals Hidden Associations with Chronic Diseases.</title>
        <authorList>
            <person name="Tisza M.J."/>
            <person name="Buck C.B."/>
        </authorList>
    </citation>
    <scope>NUCLEOTIDE SEQUENCE</scope>
    <source>
        <strain evidence="1">CtJER10</strain>
    </source>
</reference>
<name>A0A8S5PVN5_9CAUD</name>
<protein>
    <submittedName>
        <fullName evidence="1">Uncharacterized protein</fullName>
    </submittedName>
</protein>
<organism evidence="1">
    <name type="scientific">Siphoviridae sp. ctJER10</name>
    <dbReference type="NCBI Taxonomy" id="2825430"/>
    <lineage>
        <taxon>Viruses</taxon>
        <taxon>Duplodnaviria</taxon>
        <taxon>Heunggongvirae</taxon>
        <taxon>Uroviricota</taxon>
        <taxon>Caudoviricetes</taxon>
    </lineage>
</organism>
<dbReference type="EMBL" id="BK015513">
    <property type="protein sequence ID" value="DAE10547.1"/>
    <property type="molecule type" value="Genomic_DNA"/>
</dbReference>
<sequence>MNKYLITFESGNYEWAKEKEIKGIAAAKCIGVIKAKEKYKDTFYLVECMQWWPRAYSWAGELVNVLKDECEILADDDEAMRDVSDSEIAELRQGVEKLVKQWLIRNKRIPKGAYYGNETVYKVVNGKAVRVG</sequence>
<evidence type="ECO:0000313" key="1">
    <source>
        <dbReference type="EMBL" id="DAE10547.1"/>
    </source>
</evidence>